<dbReference type="EMBL" id="HQ010383">
    <property type="protein sequence ID" value="ADU04104.1"/>
    <property type="molecule type" value="Genomic_DNA"/>
</dbReference>
<organism evidence="2">
    <name type="scientific">Pasteuria ramosa</name>
    <dbReference type="NCBI Taxonomy" id="225322"/>
    <lineage>
        <taxon>Bacteria</taxon>
        <taxon>Bacillati</taxon>
        <taxon>Bacillota</taxon>
        <taxon>Bacilli</taxon>
        <taxon>Bacillales</taxon>
        <taxon>Pasteuriaceae</taxon>
        <taxon>Pasteuria</taxon>
    </lineage>
</organism>
<gene>
    <name evidence="2" type="primary">Pcl20</name>
</gene>
<accession>E7D290</accession>
<reference evidence="2" key="1">
    <citation type="submission" date="2010-08" db="EMBL/GenBank/DDBJ databases">
        <authorList>
            <person name="McElroy K.E."/>
        </authorList>
    </citation>
    <scope>NUCLEOTIDE SEQUENCE</scope>
</reference>
<evidence type="ECO:0000313" key="2">
    <source>
        <dbReference type="EMBL" id="ADU04104.1"/>
    </source>
</evidence>
<sequence>MNHKPQKSSSYIANCSPKKSCCHCYKNAYGCIICCGPRGSKGTTGPTGSSIIGNTGPIGNTGNTGPTGPIGISIKGPTGISIKGPTGPQGSNLVEAPSGPSGNKFTYAAASFGFITKSNLYSLEVNQPIPLTKLQNIGYNISLKGSNTINLTQGSYIVDYSISGDSLVPSNVIAAELLLNGTALLGSFIWAAAGSYPASIDNSRLSNKILINTKTNATLQIIPRITGLIITGGVPSLTANSTTLANITITQIA</sequence>
<protein>
    <submittedName>
        <fullName evidence="2">Collagen-like protein</fullName>
    </submittedName>
</protein>
<feature type="region of interest" description="Disordered" evidence="1">
    <location>
        <begin position="45"/>
        <end position="70"/>
    </location>
</feature>
<proteinExistence type="predicted"/>
<evidence type="ECO:0000256" key="1">
    <source>
        <dbReference type="SAM" id="MobiDB-lite"/>
    </source>
</evidence>
<name>E7D290_9BACL</name>
<dbReference type="AlphaFoldDB" id="E7D290"/>
<reference evidence="2" key="2">
    <citation type="journal article" date="2011" name="Res. Microbiol.">
        <title>Characterisation of a large family of polymorphic collagen-like proteins in the endospore-forming bacterium Pasteuria ramosa.</title>
        <authorList>
            <person name="McElroy K."/>
            <person name="Mouton L."/>
            <person name="Du Pasquier L."/>
            <person name="Qi W."/>
            <person name="Ebert D."/>
        </authorList>
    </citation>
    <scope>NUCLEOTIDE SEQUENCE</scope>
</reference>